<dbReference type="InParanoid" id="A0A4W3J212"/>
<dbReference type="Ensembl" id="ENSCMIT00000032744.1">
    <property type="protein sequence ID" value="ENSCMIP00000032253.1"/>
    <property type="gene ID" value="ENSCMIG00000013779.1"/>
</dbReference>
<dbReference type="GeneTree" id="ENSGT00390000007746"/>
<dbReference type="Proteomes" id="UP000314986">
    <property type="component" value="Unassembled WGS sequence"/>
</dbReference>
<proteinExistence type="predicted"/>
<dbReference type="GO" id="GO:0036126">
    <property type="term" value="C:sperm flagellum"/>
    <property type="evidence" value="ECO:0007669"/>
    <property type="project" value="TreeGrafter"/>
</dbReference>
<dbReference type="STRING" id="7868.ENSCMIP00000032253"/>
<accession>A0A4W3J212</accession>
<reference evidence="1" key="4">
    <citation type="submission" date="2025-08" db="UniProtKB">
        <authorList>
            <consortium name="Ensembl"/>
        </authorList>
    </citation>
    <scope>IDENTIFICATION</scope>
</reference>
<reference evidence="2" key="1">
    <citation type="journal article" date="2006" name="Science">
        <title>Ancient noncoding elements conserved in the human genome.</title>
        <authorList>
            <person name="Venkatesh B."/>
            <person name="Kirkness E.F."/>
            <person name="Loh Y.H."/>
            <person name="Halpern A.L."/>
            <person name="Lee A.P."/>
            <person name="Johnson J."/>
            <person name="Dandona N."/>
            <person name="Viswanathan L.D."/>
            <person name="Tay A."/>
            <person name="Venter J.C."/>
            <person name="Strausberg R.L."/>
            <person name="Brenner S."/>
        </authorList>
    </citation>
    <scope>NUCLEOTIDE SEQUENCE [LARGE SCALE GENOMIC DNA]</scope>
</reference>
<dbReference type="GO" id="GO:0001669">
    <property type="term" value="C:acrosomal vesicle"/>
    <property type="evidence" value="ECO:0007669"/>
    <property type="project" value="TreeGrafter"/>
</dbReference>
<evidence type="ECO:0000313" key="2">
    <source>
        <dbReference type="Proteomes" id="UP000314986"/>
    </source>
</evidence>
<dbReference type="InterPro" id="IPR027818">
    <property type="entry name" value="SPACA9"/>
</dbReference>
<dbReference type="GO" id="GO:0097546">
    <property type="term" value="C:ciliary base"/>
    <property type="evidence" value="ECO:0007669"/>
    <property type="project" value="TreeGrafter"/>
</dbReference>
<reference evidence="2" key="3">
    <citation type="journal article" date="2014" name="Nature">
        <title>Elephant shark genome provides unique insights into gnathostome evolution.</title>
        <authorList>
            <consortium name="International Elephant Shark Genome Sequencing Consortium"/>
            <person name="Venkatesh B."/>
            <person name="Lee A.P."/>
            <person name="Ravi V."/>
            <person name="Maurya A.K."/>
            <person name="Lian M.M."/>
            <person name="Swann J.B."/>
            <person name="Ohta Y."/>
            <person name="Flajnik M.F."/>
            <person name="Sutoh Y."/>
            <person name="Kasahara M."/>
            <person name="Hoon S."/>
            <person name="Gangu V."/>
            <person name="Roy S.W."/>
            <person name="Irimia M."/>
            <person name="Korzh V."/>
            <person name="Kondrychyn I."/>
            <person name="Lim Z.W."/>
            <person name="Tay B.H."/>
            <person name="Tohari S."/>
            <person name="Kong K.W."/>
            <person name="Ho S."/>
            <person name="Lorente-Galdos B."/>
            <person name="Quilez J."/>
            <person name="Marques-Bonet T."/>
            <person name="Raney B.J."/>
            <person name="Ingham P.W."/>
            <person name="Tay A."/>
            <person name="Hillier L.W."/>
            <person name="Minx P."/>
            <person name="Boehm T."/>
            <person name="Wilson R.K."/>
            <person name="Brenner S."/>
            <person name="Warren W.C."/>
        </authorList>
    </citation>
    <scope>NUCLEOTIDE SEQUENCE [LARGE SCALE GENOMIC DNA]</scope>
</reference>
<dbReference type="PANTHER" id="PTHR32455">
    <property type="entry name" value="SPERM ACROSOME-ASSOCIATED PROTEIN 9"/>
    <property type="match status" value="1"/>
</dbReference>
<sequence>MNEVKASLRDLEQRFILFRQQQFIFIAALDRTRENAHDKTRPVSTIAQVQNYLDHYCNNTTDRRILSMFLDLCRDMSQFCDKLQELNPYSCSPHDVLEKCKVLLSCNNDMTNLRAKYPHDEVNHLSCEESKNHYGAVISLLPIVLDYIKDGIGIIERAQYEAVRNNRYAMFCGGNQHPVQSKITEGRPQKITAKMQTETCDPREWNISKNPRARRAFYKPPWKPAGHTNGL</sequence>
<dbReference type="AlphaFoldDB" id="A0A4W3J212"/>
<protein>
    <submittedName>
        <fullName evidence="1">Sperm acrosome associated 9</fullName>
    </submittedName>
</protein>
<evidence type="ECO:0000313" key="1">
    <source>
        <dbReference type="Ensembl" id="ENSCMIP00000032253.1"/>
    </source>
</evidence>
<keyword evidence="2" id="KW-1185">Reference proteome</keyword>
<gene>
    <name evidence="1" type="primary">spaca9</name>
</gene>
<name>A0A4W3J212_CALMI</name>
<organism evidence="1 2">
    <name type="scientific">Callorhinchus milii</name>
    <name type="common">Ghost shark</name>
    <dbReference type="NCBI Taxonomy" id="7868"/>
    <lineage>
        <taxon>Eukaryota</taxon>
        <taxon>Metazoa</taxon>
        <taxon>Chordata</taxon>
        <taxon>Craniata</taxon>
        <taxon>Vertebrata</taxon>
        <taxon>Chondrichthyes</taxon>
        <taxon>Holocephali</taxon>
        <taxon>Chimaeriformes</taxon>
        <taxon>Callorhinchidae</taxon>
        <taxon>Callorhinchus</taxon>
    </lineage>
</organism>
<reference evidence="1" key="5">
    <citation type="submission" date="2025-09" db="UniProtKB">
        <authorList>
            <consortium name="Ensembl"/>
        </authorList>
    </citation>
    <scope>IDENTIFICATION</scope>
</reference>
<dbReference type="Pfam" id="PF15120">
    <property type="entry name" value="SPACA9"/>
    <property type="match status" value="1"/>
</dbReference>
<dbReference type="PANTHER" id="PTHR32455:SF1">
    <property type="entry name" value="SPERM ACROSOME-ASSOCIATED PROTEIN 9"/>
    <property type="match status" value="1"/>
</dbReference>
<reference evidence="2" key="2">
    <citation type="journal article" date="2007" name="PLoS Biol.">
        <title>Survey sequencing and comparative analysis of the elephant shark (Callorhinchus milii) genome.</title>
        <authorList>
            <person name="Venkatesh B."/>
            <person name="Kirkness E.F."/>
            <person name="Loh Y.H."/>
            <person name="Halpern A.L."/>
            <person name="Lee A.P."/>
            <person name="Johnson J."/>
            <person name="Dandona N."/>
            <person name="Viswanathan L.D."/>
            <person name="Tay A."/>
            <person name="Venter J.C."/>
            <person name="Strausberg R.L."/>
            <person name="Brenner S."/>
        </authorList>
    </citation>
    <scope>NUCLEOTIDE SEQUENCE [LARGE SCALE GENOMIC DNA]</scope>
</reference>